<name>A0A2M8EYV7_9BACT</name>
<proteinExistence type="predicted"/>
<dbReference type="Proteomes" id="UP000231383">
    <property type="component" value="Unassembled WGS sequence"/>
</dbReference>
<feature type="compositionally biased region" description="Basic and acidic residues" evidence="1">
    <location>
        <begin position="96"/>
        <end position="109"/>
    </location>
</feature>
<feature type="region of interest" description="Disordered" evidence="1">
    <location>
        <begin position="1"/>
        <end position="65"/>
    </location>
</feature>
<evidence type="ECO:0000313" key="3">
    <source>
        <dbReference type="Proteomes" id="UP000231383"/>
    </source>
</evidence>
<organism evidence="2 3">
    <name type="scientific">Candidatus Roizmanbacteria bacterium CG_4_9_14_0_2_um_filter_39_13</name>
    <dbReference type="NCBI Taxonomy" id="1974839"/>
    <lineage>
        <taxon>Bacteria</taxon>
        <taxon>Candidatus Roizmaniibacteriota</taxon>
    </lineage>
</organism>
<feature type="region of interest" description="Disordered" evidence="1">
    <location>
        <begin position="90"/>
        <end position="110"/>
    </location>
</feature>
<reference evidence="3" key="1">
    <citation type="submission" date="2017-09" db="EMBL/GenBank/DDBJ databases">
        <title>Depth-based differentiation of microbial function through sediment-hosted aquifers and enrichment of novel symbionts in the deep terrestrial subsurface.</title>
        <authorList>
            <person name="Probst A.J."/>
            <person name="Ladd B."/>
            <person name="Jarett J.K."/>
            <person name="Geller-Mcgrath D.E."/>
            <person name="Sieber C.M.K."/>
            <person name="Emerson J.B."/>
            <person name="Anantharaman K."/>
            <person name="Thomas B.C."/>
            <person name="Malmstrom R."/>
            <person name="Stieglmeier M."/>
            <person name="Klingl A."/>
            <person name="Woyke T."/>
            <person name="Ryan C.M."/>
            <person name="Banfield J.F."/>
        </authorList>
    </citation>
    <scope>NUCLEOTIDE SEQUENCE [LARGE SCALE GENOMIC DNA]</scope>
</reference>
<evidence type="ECO:0000256" key="1">
    <source>
        <dbReference type="SAM" id="MobiDB-lite"/>
    </source>
</evidence>
<sequence length="1381" mass="158918">MSEADRADILTREIQERPAEQSLNPRAVGRAEQSGGSRPPDANVFDAQDLISAFKASPEDRQNDEAFRNEKAAAVTEKVKAAVENESVAAKKIREKKPTTSKEQEKMVEDAQTPAASVQIFVDAYKNGLITRPAHAPTRKLFDSMASVLAAQLEVPPMVAIHLYPIIHGFLHQRNYVAFSLPGQQETSFESNLDEAIANPYVREIMSQIFMQIFNRDGENAFPNITREQLEKRFRSEKTKQVLAEVENSKTVGDQEKEHLRKVLLNDVKEDEAAETIELLEKMEKIDDFYKYFYRKYKARLSLLAGKEDISEENKRKRASKEVAAEIHTRLMSFAYKIYEPILNGDPRKQFGESNQENAGMYGTNPAIVYSWLKKSVGRLYGAVDKLTPGLEDRTIPFFQYGNEDIETYQRDDARDDNGEWVRKGKMVTETRISSDFKEVGSFADFLENIHVAMETENGHFMAGIQYNSLLLTNKLSEGRTTFFKQAGEYAKEFLKSGKIDELYKLPYHEVIESAKIAMSSYYKREFAFNEWERDPKMLQGAFERLDKVQKQVLNDMIAQYEGDVPDWAIKRAIIHARTHLSLLDLDMHALASYAHAPVTDMGKETFRDPVLKNLEVFKTWYAYDQWRTSDASLKGMAFLPSPTTVMNTEFDSRSQNTSSFMGSAAIKRYKRWMHEDVTAEGEEIYLKSRNIGRLSRVGREYFDWDIAPNIMELNPMGFGGIEIQNGWRIKYPAMPWITDLLDLVTDEEQMKLSKTTDLTEGWKRLENVGVNVVKMYRDNFLFGSGYKNLKMEKGNVKNEEHYKDFFKFLYRRYFSQGVGKSEFKVSFINDNLQEIEKSLGDFDSDEDFWENFVKKIVERKAVRGKGETDKGAEGRNLDEKGDTLKAIVNHAMTVMAFERMPMDFVYVEDPSRSQNGITLLRELQNTFIHTIGVDDATTQTQKTDLYHAFDDIVHVQQVARNESVKKMNLLVKNQADTGEKRTNVFANRLDDINSREKDRSDIRIVDGETAGGYAIDHHVVRKVLEKRFGEGHPRVENAVKVFQEIEKRVMQKPGVNKEEITPEISDTRLKYYMREKGVDYNNADKKAEYKNKYKDELRQKFKDTRDHLMRTRLGWSGEELLSGKTVFTLHDTAYQFLEFVRAGQDMAFRSVDAIANTQEQYRTWVTDKDGLLSAMKKVYRKDDEAEMQKGIFTMRTNIKEEDTDIANRMGFEVLLNAIQAMRINSDAESLLGEKAYEVNHKKRSAFSSVTSEGDENPLHDEDRNRMVNEYLHSGQFPKRVKEGEQVWEFEPQLSMEEWLGKYGGEVGAQMGAVADKLFGREAGKYVRNKYKEMSGEGMRSRVIANWTDILRRNGPTWIALAVLAVFILALMKGFQEAEEG</sequence>
<evidence type="ECO:0000313" key="2">
    <source>
        <dbReference type="EMBL" id="PJC31879.1"/>
    </source>
</evidence>
<feature type="compositionally biased region" description="Basic and acidic residues" evidence="1">
    <location>
        <begin position="1"/>
        <end position="19"/>
    </location>
</feature>
<dbReference type="EMBL" id="PFSC01000102">
    <property type="protein sequence ID" value="PJC31879.1"/>
    <property type="molecule type" value="Genomic_DNA"/>
</dbReference>
<comment type="caution">
    <text evidence="2">The sequence shown here is derived from an EMBL/GenBank/DDBJ whole genome shotgun (WGS) entry which is preliminary data.</text>
</comment>
<gene>
    <name evidence="2" type="ORF">CO051_03675</name>
</gene>
<accession>A0A2M8EYV7</accession>
<protein>
    <submittedName>
        <fullName evidence="2">Uncharacterized protein</fullName>
    </submittedName>
</protein>